<keyword evidence="3" id="KW-1185">Reference proteome</keyword>
<organism evidence="2 3">
    <name type="scientific">Taishania pollutisoli</name>
    <dbReference type="NCBI Taxonomy" id="2766479"/>
    <lineage>
        <taxon>Bacteria</taxon>
        <taxon>Pseudomonadati</taxon>
        <taxon>Bacteroidota</taxon>
        <taxon>Flavobacteriia</taxon>
        <taxon>Flavobacteriales</taxon>
        <taxon>Crocinitomicaceae</taxon>
        <taxon>Taishania</taxon>
    </lineage>
</organism>
<gene>
    <name evidence="2" type="ORF">H9Y05_13020</name>
</gene>
<accession>A0A8J6PF91</accession>
<dbReference type="Proteomes" id="UP000652681">
    <property type="component" value="Unassembled WGS sequence"/>
</dbReference>
<dbReference type="AlphaFoldDB" id="A0A8J6PF91"/>
<dbReference type="EMBL" id="JACVEL010000010">
    <property type="protein sequence ID" value="MBC9813393.1"/>
    <property type="molecule type" value="Genomic_DNA"/>
</dbReference>
<feature type="signal peptide" evidence="1">
    <location>
        <begin position="1"/>
        <end position="20"/>
    </location>
</feature>
<protein>
    <submittedName>
        <fullName evidence="2">Uncharacterized protein</fullName>
    </submittedName>
</protein>
<dbReference type="RefSeq" id="WP_163492196.1">
    <property type="nucleotide sequence ID" value="NZ_JACVEL010000010.1"/>
</dbReference>
<dbReference type="PROSITE" id="PS51257">
    <property type="entry name" value="PROKAR_LIPOPROTEIN"/>
    <property type="match status" value="1"/>
</dbReference>
<keyword evidence="1" id="KW-0732">Signal</keyword>
<evidence type="ECO:0000313" key="2">
    <source>
        <dbReference type="EMBL" id="MBC9813393.1"/>
    </source>
</evidence>
<name>A0A8J6PF91_9FLAO</name>
<feature type="chain" id="PRO_5035148290" evidence="1">
    <location>
        <begin position="21"/>
        <end position="142"/>
    </location>
</feature>
<evidence type="ECO:0000256" key="1">
    <source>
        <dbReference type="SAM" id="SignalP"/>
    </source>
</evidence>
<proteinExistence type="predicted"/>
<comment type="caution">
    <text evidence="2">The sequence shown here is derived from an EMBL/GenBank/DDBJ whole genome shotgun (WGS) entry which is preliminary data.</text>
</comment>
<reference evidence="2" key="1">
    <citation type="submission" date="2020-09" db="EMBL/GenBank/DDBJ databases">
        <title>Taishania pollutisoli gen. nov., sp. nov., Isolated from Tetrabromobisphenol A-Contaminated Soil.</title>
        <authorList>
            <person name="Chen Q."/>
        </authorList>
    </citation>
    <scope>NUCLEOTIDE SEQUENCE</scope>
    <source>
        <strain evidence="2">CZZ-1</strain>
    </source>
</reference>
<evidence type="ECO:0000313" key="3">
    <source>
        <dbReference type="Proteomes" id="UP000652681"/>
    </source>
</evidence>
<sequence>MKNRYLTLIFTLFAGMLAFGQSCEEIVRNCEKLFRDEKGKQVFISDGQVYTAFLDRQEAEFDLTFYGGTTYRIAVSAGDRDDYVIFTLRDEKGNVLFTNKDHKNARYWDFKVPKTLSVKIETELDTERKVTGCAVMLIGFKQ</sequence>